<evidence type="ECO:0000313" key="3">
    <source>
        <dbReference type="EMBL" id="ACH40169.1"/>
    </source>
</evidence>
<gene>
    <name evidence="3" type="ordered locus">Gbem_3168</name>
</gene>
<evidence type="ECO:0000256" key="1">
    <source>
        <dbReference type="ARBA" id="ARBA00022801"/>
    </source>
</evidence>
<dbReference type="eggNOG" id="COG2267">
    <property type="taxonomic scope" value="Bacteria"/>
</dbReference>
<dbReference type="Gene3D" id="3.40.50.1820">
    <property type="entry name" value="alpha/beta hydrolase"/>
    <property type="match status" value="1"/>
</dbReference>
<organism evidence="3 4">
    <name type="scientific">Citrifermentans bemidjiense (strain ATCC BAA-1014 / DSM 16622 / JCM 12645 / Bem)</name>
    <name type="common">Geobacter bemidjiensis</name>
    <dbReference type="NCBI Taxonomy" id="404380"/>
    <lineage>
        <taxon>Bacteria</taxon>
        <taxon>Pseudomonadati</taxon>
        <taxon>Thermodesulfobacteriota</taxon>
        <taxon>Desulfuromonadia</taxon>
        <taxon>Geobacterales</taxon>
        <taxon>Geobacteraceae</taxon>
        <taxon>Citrifermentans</taxon>
    </lineage>
</organism>
<dbReference type="AlphaFoldDB" id="B5E905"/>
<dbReference type="Pfam" id="PF00561">
    <property type="entry name" value="Abhydrolase_1"/>
    <property type="match status" value="1"/>
</dbReference>
<dbReference type="STRING" id="404380.Gbem_3168"/>
<keyword evidence="3" id="KW-0012">Acyltransferase</keyword>
<dbReference type="RefSeq" id="WP_012531601.1">
    <property type="nucleotide sequence ID" value="NC_011146.1"/>
</dbReference>
<dbReference type="SUPFAM" id="SSF53474">
    <property type="entry name" value="alpha/beta-Hydrolases"/>
    <property type="match status" value="1"/>
</dbReference>
<dbReference type="ESTHER" id="geobb-b5e905">
    <property type="family name" value="Epoxide_hydrolase"/>
</dbReference>
<name>B5E905_CITBB</name>
<dbReference type="Proteomes" id="UP000008825">
    <property type="component" value="Chromosome"/>
</dbReference>
<accession>B5E905</accession>
<dbReference type="KEGG" id="gbm:Gbem_3168"/>
<dbReference type="GO" id="GO:0016787">
    <property type="term" value="F:hydrolase activity"/>
    <property type="evidence" value="ECO:0007669"/>
    <property type="project" value="UniProtKB-KW"/>
</dbReference>
<sequence>MTAKGTKGTTGNAGIRPLAVEANGRTVQALEAGEGALAIAIHGFPDLPLSFRHQMKALAESGYRVVAPCLRGYSPLDVASDGPFEVAVLVQDLLALIDRLTDKTAALIGHDWGGAVVRGAAIMAPEKVAGIVTMAVPTADNFARALLTSPIQQRRSWYMYFFQLPIAERAMANDDFRFLEELRREWSPGWDCPQEVMYEVKAAFRAPSVLKAALGYYRSQFNPALQQPELAPLRRRLAEPVPVPALHLHGADDGCIGAETVAGMESAFKGHFEKHIIPSAGHFVHQEQPGLVNELILEFLKKEFS</sequence>
<keyword evidence="1 3" id="KW-0378">Hydrolase</keyword>
<reference evidence="3 4" key="1">
    <citation type="submission" date="2008-07" db="EMBL/GenBank/DDBJ databases">
        <title>Complete sequence of Geobacter bemidjiensis BEM.</title>
        <authorList>
            <consortium name="US DOE Joint Genome Institute"/>
            <person name="Lucas S."/>
            <person name="Copeland A."/>
            <person name="Lapidus A."/>
            <person name="Glavina del Rio T."/>
            <person name="Dalin E."/>
            <person name="Tice H."/>
            <person name="Bruce D."/>
            <person name="Goodwin L."/>
            <person name="Pitluck S."/>
            <person name="Kiss H."/>
            <person name="Brettin T."/>
            <person name="Detter J.C."/>
            <person name="Han C."/>
            <person name="Kuske C.R."/>
            <person name="Schmutz J."/>
            <person name="Larimer F."/>
            <person name="Land M."/>
            <person name="Hauser L."/>
            <person name="Kyrpides N."/>
            <person name="Lykidis A."/>
            <person name="Lovley D."/>
            <person name="Richardson P."/>
        </authorList>
    </citation>
    <scope>NUCLEOTIDE SEQUENCE [LARGE SCALE GENOMIC DNA]</scope>
    <source>
        <strain evidence="4">ATCC BAA-1014 / DSM 16622 / JCM 12645 / Bem</strain>
    </source>
</reference>
<dbReference type="PRINTS" id="PR00111">
    <property type="entry name" value="ABHYDROLASE"/>
</dbReference>
<keyword evidence="4" id="KW-1185">Reference proteome</keyword>
<dbReference type="PRINTS" id="PR00412">
    <property type="entry name" value="EPOXHYDRLASE"/>
</dbReference>
<dbReference type="OrthoDB" id="5338718at2"/>
<evidence type="ECO:0000313" key="4">
    <source>
        <dbReference type="Proteomes" id="UP000008825"/>
    </source>
</evidence>
<dbReference type="InterPro" id="IPR029058">
    <property type="entry name" value="AB_hydrolase_fold"/>
</dbReference>
<reference evidence="3 4" key="2">
    <citation type="journal article" date="2010" name="BMC Genomics">
        <title>The genome of Geobacter bemidjiensis, exemplar for the subsurface clade of Geobacter species that predominate in Fe(III)-reducing subsurface environments.</title>
        <authorList>
            <person name="Aklujkar M."/>
            <person name="Young N.D."/>
            <person name="Holmes D."/>
            <person name="Chavan M."/>
            <person name="Risso C."/>
            <person name="Kiss H.E."/>
            <person name="Han C.S."/>
            <person name="Land M.L."/>
            <person name="Lovley D.R."/>
        </authorList>
    </citation>
    <scope>NUCLEOTIDE SEQUENCE [LARGE SCALE GENOMIC DNA]</scope>
    <source>
        <strain evidence="4">ATCC BAA-1014 / DSM 16622 / JCM 12645 / Bem</strain>
    </source>
</reference>
<dbReference type="InterPro" id="IPR000073">
    <property type="entry name" value="AB_hydrolase_1"/>
</dbReference>
<dbReference type="HOGENOM" id="CLU_020336_7_3_7"/>
<dbReference type="PANTHER" id="PTHR43329">
    <property type="entry name" value="EPOXIDE HYDROLASE"/>
    <property type="match status" value="1"/>
</dbReference>
<dbReference type="GO" id="GO:0016746">
    <property type="term" value="F:acyltransferase activity"/>
    <property type="evidence" value="ECO:0007669"/>
    <property type="project" value="UniProtKB-KW"/>
</dbReference>
<protein>
    <submittedName>
        <fullName evidence="3">Hydrolase or acyltransferase, alpha/beta fold family</fullName>
    </submittedName>
</protein>
<feature type="domain" description="AB hydrolase-1" evidence="2">
    <location>
        <begin position="41"/>
        <end position="287"/>
    </location>
</feature>
<dbReference type="InterPro" id="IPR000639">
    <property type="entry name" value="Epox_hydrolase-like"/>
</dbReference>
<keyword evidence="3" id="KW-0808">Transferase</keyword>
<proteinExistence type="predicted"/>
<dbReference type="EMBL" id="CP001124">
    <property type="protein sequence ID" value="ACH40169.1"/>
    <property type="molecule type" value="Genomic_DNA"/>
</dbReference>
<evidence type="ECO:0000259" key="2">
    <source>
        <dbReference type="Pfam" id="PF00561"/>
    </source>
</evidence>